<keyword evidence="4" id="KW-1185">Reference proteome</keyword>
<dbReference type="EMBL" id="CP036275">
    <property type="protein sequence ID" value="QDU37283.1"/>
    <property type="molecule type" value="Genomic_DNA"/>
</dbReference>
<gene>
    <name evidence="3" type="ORF">Mal4_15930</name>
</gene>
<evidence type="ECO:0000256" key="1">
    <source>
        <dbReference type="SAM" id="Coils"/>
    </source>
</evidence>
<dbReference type="Pfam" id="PF04337">
    <property type="entry name" value="DUF480"/>
    <property type="match status" value="1"/>
</dbReference>
<evidence type="ECO:0008006" key="5">
    <source>
        <dbReference type="Google" id="ProtNLM"/>
    </source>
</evidence>
<dbReference type="Gene3D" id="1.10.10.10">
    <property type="entry name" value="Winged helix-like DNA-binding domain superfamily/Winged helix DNA-binding domain"/>
    <property type="match status" value="2"/>
</dbReference>
<evidence type="ECO:0000313" key="4">
    <source>
        <dbReference type="Proteomes" id="UP000320496"/>
    </source>
</evidence>
<evidence type="ECO:0000313" key="3">
    <source>
        <dbReference type="EMBL" id="QDU37283.1"/>
    </source>
</evidence>
<reference evidence="3 4" key="1">
    <citation type="submission" date="2019-02" db="EMBL/GenBank/DDBJ databases">
        <title>Deep-cultivation of Planctomycetes and their phenomic and genomic characterization uncovers novel biology.</title>
        <authorList>
            <person name="Wiegand S."/>
            <person name="Jogler M."/>
            <person name="Boedeker C."/>
            <person name="Pinto D."/>
            <person name="Vollmers J."/>
            <person name="Rivas-Marin E."/>
            <person name="Kohn T."/>
            <person name="Peeters S.H."/>
            <person name="Heuer A."/>
            <person name="Rast P."/>
            <person name="Oberbeckmann S."/>
            <person name="Bunk B."/>
            <person name="Jeske O."/>
            <person name="Meyerdierks A."/>
            <person name="Storesund J.E."/>
            <person name="Kallscheuer N."/>
            <person name="Luecker S."/>
            <person name="Lage O.M."/>
            <person name="Pohl T."/>
            <person name="Merkel B.J."/>
            <person name="Hornburger P."/>
            <person name="Mueller R.-W."/>
            <person name="Bruemmer F."/>
            <person name="Labrenz M."/>
            <person name="Spormann A.M."/>
            <person name="Op den Camp H."/>
            <person name="Overmann J."/>
            <person name="Amann R."/>
            <person name="Jetten M.S.M."/>
            <person name="Mascher T."/>
            <person name="Medema M.H."/>
            <person name="Devos D.P."/>
            <person name="Kaster A.-K."/>
            <person name="Ovreas L."/>
            <person name="Rohde M."/>
            <person name="Galperin M.Y."/>
            <person name="Jogler C."/>
        </authorList>
    </citation>
    <scope>NUCLEOTIDE SEQUENCE [LARGE SCALE GENOMIC DNA]</scope>
    <source>
        <strain evidence="3 4">Mal4</strain>
    </source>
</reference>
<dbReference type="KEGG" id="mri:Mal4_15930"/>
<dbReference type="AlphaFoldDB" id="A0A517Z470"/>
<dbReference type="PANTHER" id="PTHR38768:SF1">
    <property type="entry name" value="UPF0502 PROTEIN YCEH"/>
    <property type="match status" value="1"/>
</dbReference>
<dbReference type="PANTHER" id="PTHR38768">
    <property type="entry name" value="UPF0502 PROTEIN YCEH"/>
    <property type="match status" value="1"/>
</dbReference>
<feature type="region of interest" description="Disordered" evidence="2">
    <location>
        <begin position="190"/>
        <end position="224"/>
    </location>
</feature>
<dbReference type="Proteomes" id="UP000320496">
    <property type="component" value="Chromosome"/>
</dbReference>
<organism evidence="3 4">
    <name type="scientific">Maioricimonas rarisocia</name>
    <dbReference type="NCBI Taxonomy" id="2528026"/>
    <lineage>
        <taxon>Bacteria</taxon>
        <taxon>Pseudomonadati</taxon>
        <taxon>Planctomycetota</taxon>
        <taxon>Planctomycetia</taxon>
        <taxon>Planctomycetales</taxon>
        <taxon>Planctomycetaceae</taxon>
        <taxon>Maioricimonas</taxon>
    </lineage>
</organism>
<dbReference type="SUPFAM" id="SSF46785">
    <property type="entry name" value="Winged helix' DNA-binding domain"/>
    <property type="match status" value="2"/>
</dbReference>
<dbReference type="InterPro" id="IPR036390">
    <property type="entry name" value="WH_DNA-bd_sf"/>
</dbReference>
<evidence type="ECO:0000256" key="2">
    <source>
        <dbReference type="SAM" id="MobiDB-lite"/>
    </source>
</evidence>
<dbReference type="RefSeq" id="WP_145368067.1">
    <property type="nucleotide sequence ID" value="NZ_CP036275.1"/>
</dbReference>
<protein>
    <recommendedName>
        <fullName evidence="5">DUF480 domain-containing protein</fullName>
    </recommendedName>
</protein>
<dbReference type="OrthoDB" id="9784785at2"/>
<name>A0A517Z470_9PLAN</name>
<accession>A0A517Z470</accession>
<feature type="coiled-coil region" evidence="1">
    <location>
        <begin position="228"/>
        <end position="269"/>
    </location>
</feature>
<sequence>MSSEGAFIEGAEGDDHPEVRQLTRSQRRVLGVLVEKAFTTPDYYPLTLKALTSGCNQKSNRDPISNYTEDAVVETCDALREMGLIAVVHTESGRTERYRHYMRKRFTFTEPQLAIITELLLRGRQQLGELRSRASRMVPIDGVEELRSELSGLLEQGYIQASGRLERRGVEVDHTFYLPNEGRELAALPEESAPPAAPPAPTAPASTPSAPVAQAAPAALPPEVTERLATIERLCEELRREKLSMAEEIETINTRLDELASSVDDLRRDLGA</sequence>
<proteinExistence type="predicted"/>
<dbReference type="InterPro" id="IPR036388">
    <property type="entry name" value="WH-like_DNA-bd_sf"/>
</dbReference>
<keyword evidence="1" id="KW-0175">Coiled coil</keyword>
<feature type="compositionally biased region" description="Low complexity" evidence="2">
    <location>
        <begin position="203"/>
        <end position="222"/>
    </location>
</feature>
<dbReference type="InterPro" id="IPR007432">
    <property type="entry name" value="DUF480"/>
</dbReference>